<dbReference type="InterPro" id="IPR011990">
    <property type="entry name" value="TPR-like_helical_dom_sf"/>
</dbReference>
<evidence type="ECO:0000313" key="4">
    <source>
        <dbReference type="Proteomes" id="UP000826271"/>
    </source>
</evidence>
<keyword evidence="4" id="KW-1185">Reference proteome</keyword>
<dbReference type="PROSITE" id="PS51375">
    <property type="entry name" value="PPR"/>
    <property type="match status" value="1"/>
</dbReference>
<protein>
    <recommendedName>
        <fullName evidence="5">Pentatricopeptide repeat-containing protein</fullName>
    </recommendedName>
</protein>
<evidence type="ECO:0000256" key="1">
    <source>
        <dbReference type="ARBA" id="ARBA00022737"/>
    </source>
</evidence>
<keyword evidence="1" id="KW-0677">Repeat</keyword>
<evidence type="ECO:0000313" key="3">
    <source>
        <dbReference type="EMBL" id="KAG8372124.1"/>
    </source>
</evidence>
<accession>A0AAV6WWE1</accession>
<feature type="repeat" description="PPR" evidence="2">
    <location>
        <begin position="3"/>
        <end position="37"/>
    </location>
</feature>
<reference evidence="3" key="1">
    <citation type="submission" date="2019-10" db="EMBL/GenBank/DDBJ databases">
        <authorList>
            <person name="Zhang R."/>
            <person name="Pan Y."/>
            <person name="Wang J."/>
            <person name="Ma R."/>
            <person name="Yu S."/>
        </authorList>
    </citation>
    <scope>NUCLEOTIDE SEQUENCE</scope>
    <source>
        <strain evidence="3">LA-IB0</strain>
        <tissue evidence="3">Leaf</tissue>
    </source>
</reference>
<dbReference type="InterPro" id="IPR002885">
    <property type="entry name" value="PPR_rpt"/>
</dbReference>
<organism evidence="3 4">
    <name type="scientific">Buddleja alternifolia</name>
    <dbReference type="NCBI Taxonomy" id="168488"/>
    <lineage>
        <taxon>Eukaryota</taxon>
        <taxon>Viridiplantae</taxon>
        <taxon>Streptophyta</taxon>
        <taxon>Embryophyta</taxon>
        <taxon>Tracheophyta</taxon>
        <taxon>Spermatophyta</taxon>
        <taxon>Magnoliopsida</taxon>
        <taxon>eudicotyledons</taxon>
        <taxon>Gunneridae</taxon>
        <taxon>Pentapetalae</taxon>
        <taxon>asterids</taxon>
        <taxon>lamiids</taxon>
        <taxon>Lamiales</taxon>
        <taxon>Scrophulariaceae</taxon>
        <taxon>Buddlejeae</taxon>
        <taxon>Buddleja</taxon>
    </lineage>
</organism>
<gene>
    <name evidence="3" type="ORF">BUALT_Bualt12G0033800</name>
</gene>
<dbReference type="Pfam" id="PF01535">
    <property type="entry name" value="PPR"/>
    <property type="match status" value="1"/>
</dbReference>
<dbReference type="Gene3D" id="1.25.40.10">
    <property type="entry name" value="Tetratricopeptide repeat domain"/>
    <property type="match status" value="1"/>
</dbReference>
<dbReference type="EMBL" id="WHWC01000012">
    <property type="protein sequence ID" value="KAG8372124.1"/>
    <property type="molecule type" value="Genomic_DNA"/>
</dbReference>
<proteinExistence type="predicted"/>
<comment type="caution">
    <text evidence="3">The sequence shown here is derived from an EMBL/GenBank/DDBJ whole genome shotgun (WGS) entry which is preliminary data.</text>
</comment>
<dbReference type="Proteomes" id="UP000826271">
    <property type="component" value="Unassembled WGS sequence"/>
</dbReference>
<dbReference type="AlphaFoldDB" id="A0AAV6WWE1"/>
<evidence type="ECO:0008006" key="5">
    <source>
        <dbReference type="Google" id="ProtNLM"/>
    </source>
</evidence>
<name>A0AAV6WWE1_9LAMI</name>
<sequence length="84" mass="9305">MPDEATFSPLLKGLFRENRIVEVQELFRKIVREGLCEVDNIIFGVVIDGLCKAGIILKKCMEANAGRIPMAKNLIICSLVSTVL</sequence>
<evidence type="ECO:0000256" key="2">
    <source>
        <dbReference type="PROSITE-ProRule" id="PRU00708"/>
    </source>
</evidence>